<feature type="compositionally biased region" description="Polar residues" evidence="5">
    <location>
        <begin position="740"/>
        <end position="754"/>
    </location>
</feature>
<feature type="transmembrane region" description="Helical" evidence="6">
    <location>
        <begin position="206"/>
        <end position="225"/>
    </location>
</feature>
<evidence type="ECO:0000256" key="3">
    <source>
        <dbReference type="ARBA" id="ARBA00022989"/>
    </source>
</evidence>
<dbReference type="Proteomes" id="UP000215453">
    <property type="component" value="Chromosome 8"/>
</dbReference>
<feature type="region of interest" description="Disordered" evidence="5">
    <location>
        <begin position="944"/>
        <end position="1011"/>
    </location>
</feature>
<accession>A0A1Y6LQZ0</accession>
<feature type="transmembrane region" description="Helical" evidence="6">
    <location>
        <begin position="231"/>
        <end position="249"/>
    </location>
</feature>
<feature type="compositionally biased region" description="Pro residues" evidence="5">
    <location>
        <begin position="705"/>
        <end position="714"/>
    </location>
</feature>
<feature type="transmembrane region" description="Helical" evidence="6">
    <location>
        <begin position="149"/>
        <end position="168"/>
    </location>
</feature>
<feature type="region of interest" description="Disordered" evidence="5">
    <location>
        <begin position="696"/>
        <end position="916"/>
    </location>
</feature>
<feature type="compositionally biased region" description="Low complexity" evidence="5">
    <location>
        <begin position="897"/>
        <end position="916"/>
    </location>
</feature>
<protein>
    <recommendedName>
        <fullName evidence="8">TM7S3/TM198-like domain-containing protein</fullName>
    </recommendedName>
</protein>
<evidence type="ECO:0000256" key="6">
    <source>
        <dbReference type="SAM" id="Phobius"/>
    </source>
</evidence>
<feature type="signal peptide" evidence="7">
    <location>
        <begin position="1"/>
        <end position="17"/>
    </location>
</feature>
<sequence>MRFQHALVALLVSQTCAERIAGPHRLYVRQANNDDASSVSERPTGPSTNDGERSTITQSASRTASDQDSPTSTVSDDEKATSSASISRTEIPTVTGDPSPMPTAINGTTGPELPIQPRITPGLGVAGALLIITGVVLGFVGIKHRATQTFLSTALVTALGVVVLIIYLMNPPVTDAIEGAFLIAAVLGGCLLGGMALIFKEVSEGLGCILGGFSLAMWLLVLAPGGTIHNQVGRIVLICMLCAAGFCLYISRFTRVYGIIGCTAFAGATAFILGVDCYSKAGLKEFWIYIWNINDDVFPLFTNTYPITKNMRAETAGIVILAFFGTMSQIKIWKIVKETKAKRDAERTAYEEAREAEEAELGRDIEEQVKHDRAEWEGTYGAGNPKHLSKTQTTSTAVSVDGYGKGVSEVDLTSDTRFGEKDRSLAMVNMSPDGTQQEVKRMPSGTSLSVVTGRNKASAASSMAEFDLGVQGGQALAMQAPSSPGGLRSQSHESLAISQSASQCPADDSQSTPAQPKIVGLSTRSLAAREALEGNDEPELPIEEDLASSVAATAAEAPDADALSVMMSRPGSMFIPYPESASPIQAPEDMPEEEDEEALYLGVKDPQDRATPRKLSTGSKSPSPSQCDLKVTTPDGAEQTDLKNKLPIRMSKAAMKYRTNEWAKEVSHAEPEPIEEVEDHTLDAVQIEIGNAVEAARAEANNAAPAPPPPPPAPVQIAPKRVSVAIPPTVTEKSRRESTKNPYRQSGRISSAPSNAAVVPPSRDSEDSWSAPLVKRTSSNPLAQAASTSPLEDRSASQLRTKSPRRSSTRQSNTISPKPSSSNLLDERRERMESRLTTTSFMIPTIDENPKAATPSSSRRSSTQDKASLSDGTKPSTKTSIAEVDETLPDDDEDMTLSQRKALVQQQQQALQSQLQYHHNQPPLLNRAQSQQQHHPQTAHPLLRAQSQQHHHQPSRPYPTPITPQTFNAHPPRRASTHDTNKAAQNWSQWRQSTQQDTSASNLHNQSLQHSASQIEVLKRQREQVEFEKEVKRREAAEEQARRDAMMRMGGSLHDKHRAAMARMQGKVDVK</sequence>
<evidence type="ECO:0000259" key="8">
    <source>
        <dbReference type="Pfam" id="PF13886"/>
    </source>
</evidence>
<evidence type="ECO:0000256" key="1">
    <source>
        <dbReference type="ARBA" id="ARBA00004141"/>
    </source>
</evidence>
<evidence type="ECO:0000313" key="9">
    <source>
        <dbReference type="EMBL" id="SMY26806.1"/>
    </source>
</evidence>
<proteinExistence type="predicted"/>
<dbReference type="InterPro" id="IPR025256">
    <property type="entry name" value="TM7S3/TM198-like_dom"/>
</dbReference>
<gene>
    <name evidence="9" type="ORF">ZT1A5_G8250</name>
</gene>
<keyword evidence="2 6" id="KW-0812">Transmembrane</keyword>
<feature type="compositionally biased region" description="Polar residues" evidence="5">
    <location>
        <begin position="614"/>
        <end position="626"/>
    </location>
</feature>
<comment type="subcellular location">
    <subcellularLocation>
        <location evidence="1">Membrane</location>
        <topology evidence="1">Multi-pass membrane protein</topology>
    </subcellularLocation>
</comment>
<dbReference type="AlphaFoldDB" id="A0A1Y6LQZ0"/>
<feature type="region of interest" description="Disordered" evidence="5">
    <location>
        <begin position="1029"/>
        <end position="1071"/>
    </location>
</feature>
<feature type="compositionally biased region" description="Polar residues" evidence="5">
    <location>
        <begin position="864"/>
        <end position="880"/>
    </location>
</feature>
<dbReference type="Pfam" id="PF13886">
    <property type="entry name" value="TM7S3_TM198"/>
    <property type="match status" value="1"/>
</dbReference>
<dbReference type="PANTHER" id="PTHR39469:SF1">
    <property type="entry name" value="DUF4203 DOMAIN-CONTAINING PROTEIN"/>
    <property type="match status" value="1"/>
</dbReference>
<feature type="compositionally biased region" description="Polar residues" evidence="5">
    <location>
        <begin position="809"/>
        <end position="824"/>
    </location>
</feature>
<feature type="chain" id="PRO_5012102399" description="TM7S3/TM198-like domain-containing protein" evidence="7">
    <location>
        <begin position="18"/>
        <end position="1071"/>
    </location>
</feature>
<evidence type="ECO:0000256" key="2">
    <source>
        <dbReference type="ARBA" id="ARBA00022692"/>
    </source>
</evidence>
<feature type="compositionally biased region" description="Acidic residues" evidence="5">
    <location>
        <begin position="883"/>
        <end position="895"/>
    </location>
</feature>
<organism evidence="9 10">
    <name type="scientific">Zymoseptoria tritici ST99CH_1A5</name>
    <dbReference type="NCBI Taxonomy" id="1276529"/>
    <lineage>
        <taxon>Eukaryota</taxon>
        <taxon>Fungi</taxon>
        <taxon>Dikarya</taxon>
        <taxon>Ascomycota</taxon>
        <taxon>Pezizomycotina</taxon>
        <taxon>Dothideomycetes</taxon>
        <taxon>Dothideomycetidae</taxon>
        <taxon>Mycosphaerellales</taxon>
        <taxon>Mycosphaerellaceae</taxon>
        <taxon>Zymoseptoria</taxon>
    </lineage>
</organism>
<feature type="region of interest" description="Disordered" evidence="5">
    <location>
        <begin position="477"/>
        <end position="519"/>
    </location>
</feature>
<keyword evidence="4 6" id="KW-0472">Membrane</keyword>
<feature type="compositionally biased region" description="Polar residues" evidence="5">
    <location>
        <begin position="31"/>
        <end position="74"/>
    </location>
</feature>
<evidence type="ECO:0000256" key="4">
    <source>
        <dbReference type="ARBA" id="ARBA00023136"/>
    </source>
</evidence>
<feature type="compositionally biased region" description="Polar residues" evidence="5">
    <location>
        <begin position="488"/>
        <end position="514"/>
    </location>
</feature>
<name>A0A1Y6LQZ0_ZYMTR</name>
<feature type="compositionally biased region" description="Polar residues" evidence="5">
    <location>
        <begin position="776"/>
        <end position="801"/>
    </location>
</feature>
<keyword evidence="3 6" id="KW-1133">Transmembrane helix</keyword>
<reference evidence="9 10" key="1">
    <citation type="submission" date="2016-10" db="EMBL/GenBank/DDBJ databases">
        <authorList>
            <person name="Varghese N."/>
        </authorList>
    </citation>
    <scope>NUCLEOTIDE SEQUENCE [LARGE SCALE GENOMIC DNA]</scope>
</reference>
<dbReference type="EMBL" id="LT882683">
    <property type="protein sequence ID" value="SMY26806.1"/>
    <property type="molecule type" value="Genomic_DNA"/>
</dbReference>
<evidence type="ECO:0000313" key="10">
    <source>
        <dbReference type="Proteomes" id="UP000215453"/>
    </source>
</evidence>
<keyword evidence="7" id="KW-0732">Signal</keyword>
<feature type="compositionally biased region" description="Polar residues" evidence="5">
    <location>
        <begin position="982"/>
        <end position="1011"/>
    </location>
</feature>
<feature type="region of interest" description="Disordered" evidence="5">
    <location>
        <begin position="31"/>
        <end position="112"/>
    </location>
</feature>
<dbReference type="GO" id="GO:0016020">
    <property type="term" value="C:membrane"/>
    <property type="evidence" value="ECO:0007669"/>
    <property type="project" value="UniProtKB-SubCell"/>
</dbReference>
<feature type="transmembrane region" description="Helical" evidence="6">
    <location>
        <begin position="256"/>
        <end position="275"/>
    </location>
</feature>
<dbReference type="PANTHER" id="PTHR39469">
    <property type="entry name" value="CHROMOSOME 1, WHOLE GENOME SHOTGUN SEQUENCE"/>
    <property type="match status" value="1"/>
</dbReference>
<feature type="compositionally biased region" description="Basic and acidic residues" evidence="5">
    <location>
        <begin position="825"/>
        <end position="834"/>
    </location>
</feature>
<feature type="transmembrane region" description="Helical" evidence="6">
    <location>
        <begin position="123"/>
        <end position="142"/>
    </location>
</feature>
<feature type="domain" description="TM7S3/TM198-like" evidence="8">
    <location>
        <begin position="127"/>
        <end position="330"/>
    </location>
</feature>
<feature type="transmembrane region" description="Helical" evidence="6">
    <location>
        <begin position="180"/>
        <end position="199"/>
    </location>
</feature>
<evidence type="ECO:0000256" key="7">
    <source>
        <dbReference type="SAM" id="SignalP"/>
    </source>
</evidence>
<feature type="compositionally biased region" description="Polar residues" evidence="5">
    <location>
        <begin position="81"/>
        <end position="92"/>
    </location>
</feature>
<feature type="region of interest" description="Disordered" evidence="5">
    <location>
        <begin position="578"/>
        <end position="647"/>
    </location>
</feature>
<evidence type="ECO:0000256" key="5">
    <source>
        <dbReference type="SAM" id="MobiDB-lite"/>
    </source>
</evidence>
<feature type="compositionally biased region" description="Acidic residues" evidence="5">
    <location>
        <begin position="589"/>
        <end position="598"/>
    </location>
</feature>
<feature type="compositionally biased region" description="Basic and acidic residues" evidence="5">
    <location>
        <begin position="1029"/>
        <end position="1046"/>
    </location>
</feature>